<dbReference type="Gene3D" id="3.75.10.10">
    <property type="entry name" value="L-arginine/glycine Amidinotransferase, Chain A"/>
    <property type="match status" value="1"/>
</dbReference>
<keyword evidence="1 5" id="KW-0963">Cytoplasm</keyword>
<accession>A0A1Y5HY21</accession>
<dbReference type="SMART" id="SM00654">
    <property type="entry name" value="eIF6"/>
    <property type="match status" value="1"/>
</dbReference>
<dbReference type="HAMAP" id="MF_00032">
    <property type="entry name" value="eIF_6"/>
    <property type="match status" value="1"/>
</dbReference>
<keyword evidence="4 5" id="KW-0539">Nucleus</keyword>
<dbReference type="GO" id="GO:0003743">
    <property type="term" value="F:translation initiation factor activity"/>
    <property type="evidence" value="ECO:0007669"/>
    <property type="project" value="UniProtKB-UniRule"/>
</dbReference>
<dbReference type="InterPro" id="IPR002769">
    <property type="entry name" value="eIF6"/>
</dbReference>
<evidence type="ECO:0000256" key="5">
    <source>
        <dbReference type="HAMAP-Rule" id="MF_03132"/>
    </source>
</evidence>
<sequence length="262" mass="28286">MATRHCFENRFELDHFSFVSLSQTLRSNEVGVFSQLTNAYCLVSIGGSENFYSVFEGELASEIPVVKTSLGGTRLVGRMSVGNKNGLLLPIGTTDQEALHIRNSLPDQVVVQRTHERLSALGNCIACNDHVALVHPDVDHETEEIISDVLGVEVFRQSIAGNTLVGSYCRFTNKGGLVHPGTSLAELEELSSLLQVPLVAGTINRGSDVIASGLVANDWSAFCGLDTTTTEIAVIENTFEIKGRQSSEMISGMRSALVDMLV</sequence>
<dbReference type="GO" id="GO:0042256">
    <property type="term" value="P:cytosolic ribosome assembly"/>
    <property type="evidence" value="ECO:0007669"/>
    <property type="project" value="UniProtKB-UniRule"/>
</dbReference>
<dbReference type="PIRSF" id="PIRSF006413">
    <property type="entry name" value="IF-6"/>
    <property type="match status" value="1"/>
</dbReference>
<dbReference type="Pfam" id="PF01912">
    <property type="entry name" value="eIF-6"/>
    <property type="match status" value="1"/>
</dbReference>
<comment type="subunit">
    <text evidence="5">Monomer. Associates with the 60S ribosomal subunit.</text>
</comment>
<evidence type="ECO:0000256" key="1">
    <source>
        <dbReference type="ARBA" id="ARBA00022490"/>
    </source>
</evidence>
<name>A0A1Y5HY21_OSTTA</name>
<comment type="function">
    <text evidence="5">Binds to the 60S ribosomal subunit and prevents its association with the 40S ribosomal subunit to form the 80S initiation complex in the cytoplasm. May also be involved in ribosome biogenesis.</text>
</comment>
<dbReference type="PANTHER" id="PTHR10784">
    <property type="entry name" value="TRANSLATION INITIATION FACTOR 6"/>
    <property type="match status" value="1"/>
</dbReference>
<evidence type="ECO:0000256" key="3">
    <source>
        <dbReference type="ARBA" id="ARBA00022917"/>
    </source>
</evidence>
<dbReference type="Proteomes" id="UP000195557">
    <property type="component" value="Unassembled WGS sequence"/>
</dbReference>
<dbReference type="NCBIfam" id="TIGR00323">
    <property type="entry name" value="eIF-6"/>
    <property type="match status" value="1"/>
</dbReference>
<keyword evidence="2 5" id="KW-0396">Initiation factor</keyword>
<dbReference type="GO" id="GO:0043023">
    <property type="term" value="F:ribosomal large subunit binding"/>
    <property type="evidence" value="ECO:0007669"/>
    <property type="project" value="UniProtKB-UniRule"/>
</dbReference>
<protein>
    <recommendedName>
        <fullName evidence="5">Eukaryotic translation initiation factor 6</fullName>
        <shortName evidence="5">eIF-6</shortName>
    </recommendedName>
</protein>
<dbReference type="SUPFAM" id="SSF55909">
    <property type="entry name" value="Pentein"/>
    <property type="match status" value="1"/>
</dbReference>
<evidence type="ECO:0000313" key="6">
    <source>
        <dbReference type="EMBL" id="OUS42080.1"/>
    </source>
</evidence>
<gene>
    <name evidence="5" type="primary">EIF6</name>
    <name evidence="6" type="ORF">BE221DRAFT_63194</name>
</gene>
<proteinExistence type="inferred from homology"/>
<evidence type="ECO:0000256" key="2">
    <source>
        <dbReference type="ARBA" id="ARBA00022540"/>
    </source>
</evidence>
<dbReference type="EMBL" id="KZ155839">
    <property type="protein sequence ID" value="OUS42080.1"/>
    <property type="molecule type" value="Genomic_DNA"/>
</dbReference>
<comment type="similarity">
    <text evidence="5">Belongs to the eIF-6 family.</text>
</comment>
<dbReference type="GO" id="GO:0005737">
    <property type="term" value="C:cytoplasm"/>
    <property type="evidence" value="ECO:0007669"/>
    <property type="project" value="UniProtKB-SubCell"/>
</dbReference>
<keyword evidence="3 5" id="KW-0648">Protein biosynthesis</keyword>
<dbReference type="CDD" id="cd00527">
    <property type="entry name" value="IF6"/>
    <property type="match status" value="1"/>
</dbReference>
<reference evidence="6" key="1">
    <citation type="submission" date="2017-04" db="EMBL/GenBank/DDBJ databases">
        <title>Population genomics of picophytoplankton unveils novel chromosome hypervariability.</title>
        <authorList>
            <consortium name="DOE Joint Genome Institute"/>
            <person name="Blanc-Mathieu R."/>
            <person name="Krasovec M."/>
            <person name="Hebrard M."/>
            <person name="Yau S."/>
            <person name="Desgranges E."/>
            <person name="Martin J."/>
            <person name="Schackwitz W."/>
            <person name="Kuo A."/>
            <person name="Salin G."/>
            <person name="Donnadieu C."/>
            <person name="Desdevises Y."/>
            <person name="Sanchez-Ferandin S."/>
            <person name="Moreau H."/>
            <person name="Rivals E."/>
            <person name="Grigoriev I.V."/>
            <person name="Grimsley N."/>
            <person name="Eyre-Walker A."/>
            <person name="Piganeau G."/>
        </authorList>
    </citation>
    <scope>NUCLEOTIDE SEQUENCE [LARGE SCALE GENOMIC DNA]</scope>
    <source>
        <strain evidence="6">RCC 1115</strain>
    </source>
</reference>
<evidence type="ECO:0000256" key="4">
    <source>
        <dbReference type="ARBA" id="ARBA00023242"/>
    </source>
</evidence>
<keyword evidence="5" id="KW-0690">Ribosome biogenesis</keyword>
<dbReference type="GO" id="GO:0005730">
    <property type="term" value="C:nucleolus"/>
    <property type="evidence" value="ECO:0007669"/>
    <property type="project" value="UniProtKB-SubCell"/>
</dbReference>
<comment type="subcellular location">
    <subcellularLocation>
        <location evidence="5">Cytoplasm</location>
    </subcellularLocation>
    <subcellularLocation>
        <location evidence="5">Nucleus</location>
        <location evidence="5">Nucleolus</location>
    </subcellularLocation>
    <text evidence="5">Shuttles between cytoplasm and nucleus/nucleolus.</text>
</comment>
<dbReference type="AlphaFoldDB" id="A0A1Y5HY21"/>
<dbReference type="FunFam" id="3.75.10.10:FF:000001">
    <property type="entry name" value="Eukaryotic translation initiation factor 6"/>
    <property type="match status" value="1"/>
</dbReference>
<dbReference type="GO" id="GO:0042273">
    <property type="term" value="P:ribosomal large subunit biogenesis"/>
    <property type="evidence" value="ECO:0007669"/>
    <property type="project" value="UniProtKB-UniRule"/>
</dbReference>
<organism evidence="6">
    <name type="scientific">Ostreococcus tauri</name>
    <name type="common">Marine green alga</name>
    <dbReference type="NCBI Taxonomy" id="70448"/>
    <lineage>
        <taxon>Eukaryota</taxon>
        <taxon>Viridiplantae</taxon>
        <taxon>Chlorophyta</taxon>
        <taxon>Mamiellophyceae</taxon>
        <taxon>Mamiellales</taxon>
        <taxon>Bathycoccaceae</taxon>
        <taxon>Ostreococcus</taxon>
    </lineage>
</organism>